<feature type="compositionally biased region" description="Low complexity" evidence="1">
    <location>
        <begin position="46"/>
        <end position="58"/>
    </location>
</feature>
<protein>
    <submittedName>
        <fullName evidence="2">Uncharacterized protein</fullName>
    </submittedName>
</protein>
<dbReference type="EMBL" id="JACXVP010000001">
    <property type="protein sequence ID" value="KAG5629418.1"/>
    <property type="molecule type" value="Genomic_DNA"/>
</dbReference>
<reference evidence="2 3" key="1">
    <citation type="submission" date="2020-09" db="EMBL/GenBank/DDBJ databases">
        <title>De no assembly of potato wild relative species, Solanum commersonii.</title>
        <authorList>
            <person name="Cho K."/>
        </authorList>
    </citation>
    <scope>NUCLEOTIDE SEQUENCE [LARGE SCALE GENOMIC DNA]</scope>
    <source>
        <strain evidence="2">LZ3.2</strain>
        <tissue evidence="2">Leaf</tissue>
    </source>
</reference>
<evidence type="ECO:0000256" key="1">
    <source>
        <dbReference type="SAM" id="MobiDB-lite"/>
    </source>
</evidence>
<dbReference type="AlphaFoldDB" id="A0A9J6AYQ6"/>
<keyword evidence="3" id="KW-1185">Reference proteome</keyword>
<dbReference type="PANTHER" id="PTHR48434">
    <property type="entry name" value="(RAPE) HYPOTHETICAL PROTEIN"/>
    <property type="match status" value="1"/>
</dbReference>
<accession>A0A9J6AYQ6</accession>
<sequence length="381" mass="44772">MDAQSVKYMFNKDFKHDASKLIFARMDPPWITKGKGRSNNTREKSSPGSSYGSSSNSPVIQIGRRSLINSKVSQSEALSSVHLEDILENSPLYAKLQAYLSQKQSDTFASIAKEDNDDIKSYEKLSKKEIIFLLENSEIQRKEEPWKIFQRYLINILYIPDESYKIRSYYETILISTDWGISTLKDRQISLNKISMSFTYWDYIQAFDKVLYYYNDRHKHTWFIKICAKIFPGPIPNWFLNWWSYHGLTTKKLPDSFLKLYKEWVKVSPDLNETFYNNFWEKLLKKDPKTKALYGQELLDLFVKKVQEYSITPQKGIIVDSSIRHITKKISIQDGDKEEMINSYLEEVKRSLLLNITQYEKLNTSMRSETSDDITDDIQEA</sequence>
<proteinExistence type="predicted"/>
<dbReference type="PANTHER" id="PTHR48434:SF1">
    <property type="entry name" value="(RAPE) HYPOTHETICAL PROTEIN"/>
    <property type="match status" value="1"/>
</dbReference>
<dbReference type="Proteomes" id="UP000824120">
    <property type="component" value="Chromosome 1"/>
</dbReference>
<gene>
    <name evidence="2" type="ORF">H5410_001135</name>
</gene>
<evidence type="ECO:0000313" key="2">
    <source>
        <dbReference type="EMBL" id="KAG5629418.1"/>
    </source>
</evidence>
<dbReference type="OrthoDB" id="1743486at2759"/>
<organism evidence="2 3">
    <name type="scientific">Solanum commersonii</name>
    <name type="common">Commerson's wild potato</name>
    <name type="synonym">Commerson's nightshade</name>
    <dbReference type="NCBI Taxonomy" id="4109"/>
    <lineage>
        <taxon>Eukaryota</taxon>
        <taxon>Viridiplantae</taxon>
        <taxon>Streptophyta</taxon>
        <taxon>Embryophyta</taxon>
        <taxon>Tracheophyta</taxon>
        <taxon>Spermatophyta</taxon>
        <taxon>Magnoliopsida</taxon>
        <taxon>eudicotyledons</taxon>
        <taxon>Gunneridae</taxon>
        <taxon>Pentapetalae</taxon>
        <taxon>asterids</taxon>
        <taxon>lamiids</taxon>
        <taxon>Solanales</taxon>
        <taxon>Solanaceae</taxon>
        <taxon>Solanoideae</taxon>
        <taxon>Solaneae</taxon>
        <taxon>Solanum</taxon>
    </lineage>
</organism>
<comment type="caution">
    <text evidence="2">The sequence shown here is derived from an EMBL/GenBank/DDBJ whole genome shotgun (WGS) entry which is preliminary data.</text>
</comment>
<evidence type="ECO:0000313" key="3">
    <source>
        <dbReference type="Proteomes" id="UP000824120"/>
    </source>
</evidence>
<name>A0A9J6AYQ6_SOLCO</name>
<feature type="region of interest" description="Disordered" evidence="1">
    <location>
        <begin position="32"/>
        <end position="58"/>
    </location>
</feature>